<reference evidence="2" key="1">
    <citation type="submission" date="2022-05" db="EMBL/GenBank/DDBJ databases">
        <authorList>
            <person name="Friedrich I."/>
            <person name="Poehlein A."/>
            <person name="Schneider D."/>
            <person name="Hertel R."/>
            <person name="Daniel R."/>
        </authorList>
    </citation>
    <scope>NUCLEOTIDE SEQUENCE</scope>
</reference>
<sequence>MSRSPGGRTRRRLTPANRRSMAANGVVSNPTHRTYPGRIRRPAPGMCRWCGVLIWKTDGTIDRNRTFCGQQCVTNYLLRADPAVMRRHVFFRDQGFCGLCGKQHLSLRSKDWQADHIEPLFMAAADPAFWEPENVQVLCTSPCHHAKSAADRERYAEVYALLKESAPTVRRVRLAERLS</sequence>
<organism evidence="2 3">
    <name type="scientific">Brevundimonas phage vB_BgoS-Bajun</name>
    <dbReference type="NCBI Taxonomy" id="2948594"/>
    <lineage>
        <taxon>Viruses</taxon>
        <taxon>Duplodnaviria</taxon>
        <taxon>Heunggongvirae</taxon>
        <taxon>Uroviricota</taxon>
        <taxon>Caudoviricetes</taxon>
        <taxon>Dolichocephalovirinae</taxon>
    </lineage>
</organism>
<dbReference type="Proteomes" id="UP001057427">
    <property type="component" value="Segment"/>
</dbReference>
<feature type="region of interest" description="Disordered" evidence="1">
    <location>
        <begin position="1"/>
        <end position="37"/>
    </location>
</feature>
<accession>A0A9E7SRP1</accession>
<evidence type="ECO:0000313" key="3">
    <source>
        <dbReference type="Proteomes" id="UP001057427"/>
    </source>
</evidence>
<gene>
    <name evidence="2" type="ORF">BAJUN_02230</name>
</gene>
<proteinExistence type="predicted"/>
<name>A0A9E7SRP1_9CAUD</name>
<evidence type="ECO:0000256" key="1">
    <source>
        <dbReference type="SAM" id="MobiDB-lite"/>
    </source>
</evidence>
<dbReference type="Gene3D" id="1.10.30.50">
    <property type="match status" value="1"/>
</dbReference>
<protein>
    <submittedName>
        <fullName evidence="2">HNH nuclease</fullName>
    </submittedName>
</protein>
<dbReference type="EMBL" id="ON529858">
    <property type="protein sequence ID" value="UTC29853.1"/>
    <property type="molecule type" value="Genomic_DNA"/>
</dbReference>
<keyword evidence="3" id="KW-1185">Reference proteome</keyword>
<evidence type="ECO:0000313" key="2">
    <source>
        <dbReference type="EMBL" id="UTC29853.1"/>
    </source>
</evidence>